<sequence>MYIFARFPFSSTQQNKSFEESNKMISAKKLIKLAAIKRKRITSSKTSGEVDTNNCSTSSMVGKGHSVLPLEYLKNVIVMELFQMAEEEFGLEGNEHLSLPCDAALMEYVIGLD</sequence>
<dbReference type="Proteomes" id="UP001396334">
    <property type="component" value="Unassembled WGS sequence"/>
</dbReference>
<evidence type="ECO:0000256" key="3">
    <source>
        <dbReference type="ARBA" id="ARBA00022604"/>
    </source>
</evidence>
<dbReference type="EMBL" id="JBBPBN010000060">
    <property type="protein sequence ID" value="KAK8987411.1"/>
    <property type="molecule type" value="Genomic_DNA"/>
</dbReference>
<evidence type="ECO:0000256" key="2">
    <source>
        <dbReference type="ARBA" id="ARBA00022473"/>
    </source>
</evidence>
<reference evidence="4 5" key="1">
    <citation type="journal article" date="2024" name="G3 (Bethesda)">
        <title>Genome assembly of Hibiscus sabdariffa L. provides insights into metabolisms of medicinal natural products.</title>
        <authorList>
            <person name="Kim T."/>
        </authorList>
    </citation>
    <scope>NUCLEOTIDE SEQUENCE [LARGE SCALE GENOMIC DNA]</scope>
    <source>
        <strain evidence="4">TK-2024</strain>
        <tissue evidence="4">Old leaves</tissue>
    </source>
</reference>
<protein>
    <submittedName>
        <fullName evidence="4">Uncharacterized protein</fullName>
    </submittedName>
</protein>
<comment type="similarity">
    <text evidence="1">Belongs to the ARG7 family.</text>
</comment>
<organism evidence="4 5">
    <name type="scientific">Hibiscus sabdariffa</name>
    <name type="common">roselle</name>
    <dbReference type="NCBI Taxonomy" id="183260"/>
    <lineage>
        <taxon>Eukaryota</taxon>
        <taxon>Viridiplantae</taxon>
        <taxon>Streptophyta</taxon>
        <taxon>Embryophyta</taxon>
        <taxon>Tracheophyta</taxon>
        <taxon>Spermatophyta</taxon>
        <taxon>Magnoliopsida</taxon>
        <taxon>eudicotyledons</taxon>
        <taxon>Gunneridae</taxon>
        <taxon>Pentapetalae</taxon>
        <taxon>rosids</taxon>
        <taxon>malvids</taxon>
        <taxon>Malvales</taxon>
        <taxon>Malvaceae</taxon>
        <taxon>Malvoideae</taxon>
        <taxon>Hibiscus</taxon>
    </lineage>
</organism>
<evidence type="ECO:0000313" key="4">
    <source>
        <dbReference type="EMBL" id="KAK8987411.1"/>
    </source>
</evidence>
<dbReference type="Pfam" id="PF02519">
    <property type="entry name" value="Auxin_inducible"/>
    <property type="match status" value="1"/>
</dbReference>
<accession>A0ABR2PG54</accession>
<dbReference type="PANTHER" id="PTHR31175">
    <property type="entry name" value="AUXIN-RESPONSIVE FAMILY PROTEIN"/>
    <property type="match status" value="1"/>
</dbReference>
<comment type="caution">
    <text evidence="4">The sequence shown here is derived from an EMBL/GenBank/DDBJ whole genome shotgun (WGS) entry which is preliminary data.</text>
</comment>
<keyword evidence="3" id="KW-0341">Growth regulation</keyword>
<proteinExistence type="inferred from homology"/>
<name>A0ABR2PG54_9ROSI</name>
<keyword evidence="5" id="KW-1185">Reference proteome</keyword>
<dbReference type="InterPro" id="IPR003676">
    <property type="entry name" value="SAUR_fam"/>
</dbReference>
<keyword evidence="2" id="KW-0217">Developmental protein</keyword>
<evidence type="ECO:0000313" key="5">
    <source>
        <dbReference type="Proteomes" id="UP001396334"/>
    </source>
</evidence>
<dbReference type="PANTHER" id="PTHR31175:SF65">
    <property type="entry name" value="AUXIN-RESPONSIVE PROTEIN SAUR66-LIKE"/>
    <property type="match status" value="1"/>
</dbReference>
<evidence type="ECO:0000256" key="1">
    <source>
        <dbReference type="ARBA" id="ARBA00006974"/>
    </source>
</evidence>
<gene>
    <name evidence="4" type="ORF">V6N11_027163</name>
</gene>